<evidence type="ECO:0000256" key="1">
    <source>
        <dbReference type="ARBA" id="ARBA00004251"/>
    </source>
</evidence>
<keyword evidence="9" id="KW-1015">Disulfide bond</keyword>
<reference evidence="13" key="1">
    <citation type="submission" date="2021-04" db="EMBL/GenBank/DDBJ databases">
        <authorList>
            <consortium name="Wellcome Sanger Institute Data Sharing"/>
        </authorList>
    </citation>
    <scope>NUCLEOTIDE SEQUENCE [LARGE SCALE GENOMIC DNA]</scope>
</reference>
<reference evidence="13" key="3">
    <citation type="submission" date="2025-09" db="UniProtKB">
        <authorList>
            <consortium name="Ensembl"/>
        </authorList>
    </citation>
    <scope>IDENTIFICATION</scope>
</reference>
<evidence type="ECO:0000256" key="11">
    <source>
        <dbReference type="SAM" id="MobiDB-lite"/>
    </source>
</evidence>
<dbReference type="GO" id="GO:0005886">
    <property type="term" value="C:plasma membrane"/>
    <property type="evidence" value="ECO:0007669"/>
    <property type="project" value="UniProtKB-SubCell"/>
</dbReference>
<evidence type="ECO:0000256" key="7">
    <source>
        <dbReference type="ARBA" id="ARBA00022989"/>
    </source>
</evidence>
<dbReference type="GO" id="GO:0031623">
    <property type="term" value="P:receptor internalization"/>
    <property type="evidence" value="ECO:0007669"/>
    <property type="project" value="TreeGrafter"/>
</dbReference>
<evidence type="ECO:0000313" key="14">
    <source>
        <dbReference type="Proteomes" id="UP000472265"/>
    </source>
</evidence>
<dbReference type="GO" id="GO:0032870">
    <property type="term" value="P:cellular response to hormone stimulus"/>
    <property type="evidence" value="ECO:0007669"/>
    <property type="project" value="TreeGrafter"/>
</dbReference>
<keyword evidence="10" id="KW-0675">Receptor</keyword>
<gene>
    <name evidence="13" type="primary">LOC115570658</name>
</gene>
<evidence type="ECO:0000256" key="6">
    <source>
        <dbReference type="ARBA" id="ARBA00022729"/>
    </source>
</evidence>
<dbReference type="AlphaFoldDB" id="A0A671XL10"/>
<feature type="compositionally biased region" description="Polar residues" evidence="11">
    <location>
        <begin position="120"/>
        <end position="137"/>
    </location>
</feature>
<dbReference type="Ensembl" id="ENSSAUT00010053558.1">
    <property type="protein sequence ID" value="ENSSAUP00010050941.1"/>
    <property type="gene ID" value="ENSSAUG00010021154.1"/>
</dbReference>
<reference evidence="13" key="2">
    <citation type="submission" date="2025-08" db="UniProtKB">
        <authorList>
            <consortium name="Ensembl"/>
        </authorList>
    </citation>
    <scope>IDENTIFICATION</scope>
</reference>
<evidence type="ECO:0000256" key="3">
    <source>
        <dbReference type="ARBA" id="ARBA00022448"/>
    </source>
</evidence>
<keyword evidence="6" id="KW-0732">Signal</keyword>
<keyword evidence="8 12" id="KW-0472">Membrane</keyword>
<dbReference type="GO" id="GO:0043235">
    <property type="term" value="C:receptor complex"/>
    <property type="evidence" value="ECO:0007669"/>
    <property type="project" value="TreeGrafter"/>
</dbReference>
<feature type="transmembrane region" description="Helical" evidence="12">
    <location>
        <begin position="77"/>
        <end position="98"/>
    </location>
</feature>
<dbReference type="GO" id="GO:0008277">
    <property type="term" value="P:regulation of G protein-coupled receptor signaling pathway"/>
    <property type="evidence" value="ECO:0007669"/>
    <property type="project" value="InterPro"/>
</dbReference>
<evidence type="ECO:0000256" key="9">
    <source>
        <dbReference type="ARBA" id="ARBA00023157"/>
    </source>
</evidence>
<comment type="similarity">
    <text evidence="2">Belongs to the RAMP family.</text>
</comment>
<evidence type="ECO:0000256" key="8">
    <source>
        <dbReference type="ARBA" id="ARBA00023136"/>
    </source>
</evidence>
<name>A0A671XL10_SPAAU</name>
<feature type="region of interest" description="Disordered" evidence="11">
    <location>
        <begin position="111"/>
        <end position="158"/>
    </location>
</feature>
<proteinExistence type="inferred from homology"/>
<dbReference type="InParanoid" id="A0A671XL10"/>
<sequence length="296" mass="33559">MMQKTQAWKVLMVDSCSPASHQPLFRHFSASQEHKRAHTQQSAVGDKEGLGLSLNTLGTQTSSFIMAPQVSGWPRRLLLLPSTLPAMILYLLCTALILRVVDSHTVNATGEELSTEERNQTFTTQNSTTDPFNGTSSSHRDKNSQTENRLPNNQTSAVITEDDENFQDQEYYFPNQRCLQHLLKNLSHDYCGAPFHLAMQSISTEKWCVLENVIRPYNEMTICLEELSRVLGCFYPNPDIQDFFIYIHSLYFHECSSADPLETDAPRSLVIVLTVIPVTIIPVLVYVVVRKSKFQD</sequence>
<dbReference type="GO" id="GO:0001525">
    <property type="term" value="P:angiogenesis"/>
    <property type="evidence" value="ECO:0007669"/>
    <property type="project" value="TreeGrafter"/>
</dbReference>
<keyword evidence="4" id="KW-1003">Cell membrane</keyword>
<dbReference type="GeneTree" id="ENSGT00940000168205"/>
<dbReference type="PANTHER" id="PTHR14076:SF9">
    <property type="entry name" value="RECEPTOR ACTIVITY-MODIFYING PROTEIN 2"/>
    <property type="match status" value="1"/>
</dbReference>
<dbReference type="GO" id="GO:0006886">
    <property type="term" value="P:intracellular protein transport"/>
    <property type="evidence" value="ECO:0007669"/>
    <property type="project" value="InterPro"/>
</dbReference>
<dbReference type="Gene3D" id="1.10.150.510">
    <property type="entry name" value="Receptor activity modifying family"/>
    <property type="match status" value="1"/>
</dbReference>
<dbReference type="GO" id="GO:0006816">
    <property type="term" value="P:calcium ion transport"/>
    <property type="evidence" value="ECO:0007669"/>
    <property type="project" value="TreeGrafter"/>
</dbReference>
<comment type="subcellular location">
    <subcellularLocation>
        <location evidence="1">Cell membrane</location>
        <topology evidence="1">Single-pass type I membrane protein</topology>
    </subcellularLocation>
</comment>
<keyword evidence="14" id="KW-1185">Reference proteome</keyword>
<dbReference type="InterPro" id="IPR038126">
    <property type="entry name" value="RAMP_sf"/>
</dbReference>
<protein>
    <submittedName>
        <fullName evidence="13">Receptor activity-modifying protein 1-like</fullName>
    </submittedName>
</protein>
<keyword evidence="7 12" id="KW-1133">Transmembrane helix</keyword>
<evidence type="ECO:0000256" key="12">
    <source>
        <dbReference type="SAM" id="Phobius"/>
    </source>
</evidence>
<feature type="compositionally biased region" description="Polar residues" evidence="11">
    <location>
        <begin position="145"/>
        <end position="158"/>
    </location>
</feature>
<accession>A0A671XL10</accession>
<dbReference type="GO" id="GO:0072659">
    <property type="term" value="P:protein localization to plasma membrane"/>
    <property type="evidence" value="ECO:0007669"/>
    <property type="project" value="TreeGrafter"/>
</dbReference>
<dbReference type="GO" id="GO:0009986">
    <property type="term" value="C:cell surface"/>
    <property type="evidence" value="ECO:0007669"/>
    <property type="project" value="TreeGrafter"/>
</dbReference>
<organism evidence="13 14">
    <name type="scientific">Sparus aurata</name>
    <name type="common">Gilthead sea bream</name>
    <dbReference type="NCBI Taxonomy" id="8175"/>
    <lineage>
        <taxon>Eukaryota</taxon>
        <taxon>Metazoa</taxon>
        <taxon>Chordata</taxon>
        <taxon>Craniata</taxon>
        <taxon>Vertebrata</taxon>
        <taxon>Euteleostomi</taxon>
        <taxon>Actinopterygii</taxon>
        <taxon>Neopterygii</taxon>
        <taxon>Teleostei</taxon>
        <taxon>Neoteleostei</taxon>
        <taxon>Acanthomorphata</taxon>
        <taxon>Eupercaria</taxon>
        <taxon>Spariformes</taxon>
        <taxon>Sparidae</taxon>
        <taxon>Sparus</taxon>
    </lineage>
</organism>
<keyword evidence="5 12" id="KW-0812">Transmembrane</keyword>
<evidence type="ECO:0000256" key="10">
    <source>
        <dbReference type="ARBA" id="ARBA00023170"/>
    </source>
</evidence>
<evidence type="ECO:0000313" key="13">
    <source>
        <dbReference type="Ensembl" id="ENSSAUP00010050941.1"/>
    </source>
</evidence>
<dbReference type="GO" id="GO:0007186">
    <property type="term" value="P:G protein-coupled receptor signaling pathway"/>
    <property type="evidence" value="ECO:0007669"/>
    <property type="project" value="TreeGrafter"/>
</dbReference>
<evidence type="ECO:0000256" key="4">
    <source>
        <dbReference type="ARBA" id="ARBA00022475"/>
    </source>
</evidence>
<dbReference type="Pfam" id="PF04901">
    <property type="entry name" value="RAMP"/>
    <property type="match status" value="1"/>
</dbReference>
<dbReference type="InterPro" id="IPR006985">
    <property type="entry name" value="RAMP"/>
</dbReference>
<dbReference type="Proteomes" id="UP000472265">
    <property type="component" value="Chromosome 20"/>
</dbReference>
<evidence type="ECO:0000256" key="5">
    <source>
        <dbReference type="ARBA" id="ARBA00022692"/>
    </source>
</evidence>
<dbReference type="PANTHER" id="PTHR14076">
    <property type="entry name" value="RECEPTOR ACTIVITY MODIFYING PROTEIN RAMP"/>
    <property type="match status" value="1"/>
</dbReference>
<keyword evidence="3" id="KW-0813">Transport</keyword>
<feature type="transmembrane region" description="Helical" evidence="12">
    <location>
        <begin position="269"/>
        <end position="289"/>
    </location>
</feature>
<evidence type="ECO:0000256" key="2">
    <source>
        <dbReference type="ARBA" id="ARBA00007087"/>
    </source>
</evidence>
<dbReference type="GO" id="GO:0015026">
    <property type="term" value="F:coreceptor activity"/>
    <property type="evidence" value="ECO:0007669"/>
    <property type="project" value="InterPro"/>
</dbReference>